<protein>
    <submittedName>
        <fullName evidence="7">LysE family translocator</fullName>
    </submittedName>
</protein>
<comment type="caution">
    <text evidence="7">The sequence shown here is derived from an EMBL/GenBank/DDBJ whole genome shotgun (WGS) entry which is preliminary data.</text>
</comment>
<evidence type="ECO:0000256" key="1">
    <source>
        <dbReference type="ARBA" id="ARBA00004651"/>
    </source>
</evidence>
<keyword evidence="5 6" id="KW-0472">Membrane</keyword>
<keyword evidence="8" id="KW-1185">Reference proteome</keyword>
<feature type="transmembrane region" description="Helical" evidence="6">
    <location>
        <begin position="6"/>
        <end position="28"/>
    </location>
</feature>
<feature type="transmembrane region" description="Helical" evidence="6">
    <location>
        <begin position="112"/>
        <end position="136"/>
    </location>
</feature>
<reference evidence="8" key="1">
    <citation type="submission" date="2023-07" db="EMBL/GenBank/DDBJ databases">
        <title>Molecular identification of indigenous halophilic bacteria isolated from red sea cost, biodegradation of synthetic dyes and assessment of degraded metabolite toxicity.</title>
        <authorList>
            <person name="Chaieb K."/>
            <person name="Altayb H.N."/>
        </authorList>
    </citation>
    <scope>NUCLEOTIDE SEQUENCE [LARGE SCALE GENOMIC DNA]</scope>
    <source>
        <strain evidence="8">K20</strain>
    </source>
</reference>
<comment type="subcellular location">
    <subcellularLocation>
        <location evidence="1">Cell membrane</location>
        <topology evidence="1">Multi-pass membrane protein</topology>
    </subcellularLocation>
</comment>
<feature type="transmembrane region" description="Helical" evidence="6">
    <location>
        <begin position="188"/>
        <end position="206"/>
    </location>
</feature>
<sequence length="209" mass="22542">MDTIHYPLILLSALVAIASPGPATLAIAGTSMSQGRKASVTLALGILTGSFFWSTAAAFGLGALLQANVWLFEVLRYIGALYLLFLAYKSFRSVMKAQSTVILQATKRSYRAYYLKGLLLHLTNPKAILFFGALYSVGIPNQVSAMDLVSVILSVGAVSASVFLGYAVLFSSQLTRQLYAKTRRASELLFGATFGFAGLQLLLHKITQF</sequence>
<evidence type="ECO:0000256" key="2">
    <source>
        <dbReference type="ARBA" id="ARBA00022475"/>
    </source>
</evidence>
<feature type="transmembrane region" description="Helical" evidence="6">
    <location>
        <begin position="148"/>
        <end position="168"/>
    </location>
</feature>
<evidence type="ECO:0000256" key="5">
    <source>
        <dbReference type="ARBA" id="ARBA00023136"/>
    </source>
</evidence>
<gene>
    <name evidence="7" type="ORF">LDJ79_18360</name>
</gene>
<feature type="transmembrane region" description="Helical" evidence="6">
    <location>
        <begin position="40"/>
        <end position="62"/>
    </location>
</feature>
<keyword evidence="3 6" id="KW-0812">Transmembrane</keyword>
<accession>A0ABS7YRW5</accession>
<evidence type="ECO:0000256" key="6">
    <source>
        <dbReference type="SAM" id="Phobius"/>
    </source>
</evidence>
<evidence type="ECO:0000313" key="7">
    <source>
        <dbReference type="EMBL" id="MCA2018088.1"/>
    </source>
</evidence>
<evidence type="ECO:0000256" key="3">
    <source>
        <dbReference type="ARBA" id="ARBA00022692"/>
    </source>
</evidence>
<feature type="transmembrane region" description="Helical" evidence="6">
    <location>
        <begin position="74"/>
        <end position="91"/>
    </location>
</feature>
<dbReference type="InterPro" id="IPR001123">
    <property type="entry name" value="LeuE-type"/>
</dbReference>
<dbReference type="Pfam" id="PF01810">
    <property type="entry name" value="LysE"/>
    <property type="match status" value="1"/>
</dbReference>
<evidence type="ECO:0000313" key="8">
    <source>
        <dbReference type="Proteomes" id="UP001199044"/>
    </source>
</evidence>
<dbReference type="EMBL" id="JAIWIU010000150">
    <property type="protein sequence ID" value="MCA2018088.1"/>
    <property type="molecule type" value="Genomic_DNA"/>
</dbReference>
<dbReference type="Proteomes" id="UP001199044">
    <property type="component" value="Unassembled WGS sequence"/>
</dbReference>
<name>A0ABS7YRW5_9VIBR</name>
<dbReference type="RefSeq" id="WP_225251634.1">
    <property type="nucleotide sequence ID" value="NZ_JAIWIU010000150.1"/>
</dbReference>
<dbReference type="PIRSF" id="PIRSF006324">
    <property type="entry name" value="LeuE"/>
    <property type="match status" value="1"/>
</dbReference>
<keyword evidence="2" id="KW-1003">Cell membrane</keyword>
<proteinExistence type="predicted"/>
<keyword evidence="4 6" id="KW-1133">Transmembrane helix</keyword>
<evidence type="ECO:0000256" key="4">
    <source>
        <dbReference type="ARBA" id="ARBA00022989"/>
    </source>
</evidence>
<organism evidence="7 8">
    <name type="scientific">Vibrio tritonius</name>
    <dbReference type="NCBI Taxonomy" id="1435069"/>
    <lineage>
        <taxon>Bacteria</taxon>
        <taxon>Pseudomonadati</taxon>
        <taxon>Pseudomonadota</taxon>
        <taxon>Gammaproteobacteria</taxon>
        <taxon>Vibrionales</taxon>
        <taxon>Vibrionaceae</taxon>
        <taxon>Vibrio</taxon>
    </lineage>
</organism>
<dbReference type="PANTHER" id="PTHR30086:SF20">
    <property type="entry name" value="ARGININE EXPORTER PROTEIN ARGO-RELATED"/>
    <property type="match status" value="1"/>
</dbReference>
<dbReference type="PANTHER" id="PTHR30086">
    <property type="entry name" value="ARGININE EXPORTER PROTEIN ARGO"/>
    <property type="match status" value="1"/>
</dbReference>